<name>A0ACC2H0R0_DALPE</name>
<reference evidence="1" key="1">
    <citation type="submission" date="2021-05" db="EMBL/GenBank/DDBJ databases">
        <authorList>
            <person name="Pan Q."/>
            <person name="Jouanno E."/>
            <person name="Zahm M."/>
            <person name="Klopp C."/>
            <person name="Cabau C."/>
            <person name="Louis A."/>
            <person name="Berthelot C."/>
            <person name="Parey E."/>
            <person name="Roest Crollius H."/>
            <person name="Montfort J."/>
            <person name="Robinson-Rechavi M."/>
            <person name="Bouchez O."/>
            <person name="Lampietro C."/>
            <person name="Lopez Roques C."/>
            <person name="Donnadieu C."/>
            <person name="Postlethwait J."/>
            <person name="Bobe J."/>
            <person name="Dillon D."/>
            <person name="Chandos A."/>
            <person name="von Hippel F."/>
            <person name="Guiguen Y."/>
        </authorList>
    </citation>
    <scope>NUCLEOTIDE SEQUENCE</scope>
    <source>
        <strain evidence="1">YG-Jan2019</strain>
    </source>
</reference>
<comment type="caution">
    <text evidence="1">The sequence shown here is derived from an EMBL/GenBank/DDBJ whole genome shotgun (WGS) entry which is preliminary data.</text>
</comment>
<proteinExistence type="predicted"/>
<dbReference type="EMBL" id="CM055734">
    <property type="protein sequence ID" value="KAJ8009250.1"/>
    <property type="molecule type" value="Genomic_DNA"/>
</dbReference>
<evidence type="ECO:0000313" key="1">
    <source>
        <dbReference type="EMBL" id="KAJ8009250.1"/>
    </source>
</evidence>
<gene>
    <name evidence="1" type="ORF">DPEC_G00086940</name>
</gene>
<evidence type="ECO:0000313" key="2">
    <source>
        <dbReference type="Proteomes" id="UP001157502"/>
    </source>
</evidence>
<keyword evidence="2" id="KW-1185">Reference proteome</keyword>
<protein>
    <submittedName>
        <fullName evidence="1">Uncharacterized protein</fullName>
    </submittedName>
</protein>
<accession>A0ACC2H0R0</accession>
<organism evidence="1 2">
    <name type="scientific">Dallia pectoralis</name>
    <name type="common">Alaska blackfish</name>
    <dbReference type="NCBI Taxonomy" id="75939"/>
    <lineage>
        <taxon>Eukaryota</taxon>
        <taxon>Metazoa</taxon>
        <taxon>Chordata</taxon>
        <taxon>Craniata</taxon>
        <taxon>Vertebrata</taxon>
        <taxon>Euteleostomi</taxon>
        <taxon>Actinopterygii</taxon>
        <taxon>Neopterygii</taxon>
        <taxon>Teleostei</taxon>
        <taxon>Protacanthopterygii</taxon>
        <taxon>Esociformes</taxon>
        <taxon>Umbridae</taxon>
        <taxon>Dallia</taxon>
    </lineage>
</organism>
<dbReference type="Proteomes" id="UP001157502">
    <property type="component" value="Chromosome 7"/>
</dbReference>
<sequence>MIARGYFILTIFIINHVVSLPLTPTSLEKDDVEVMKCIVKVLADVLSRPHTLPVSHECMITLRKDERLVSILRHRDFLRELQDIATQGTNERAQQHRAFMPDHVTDKPKVPQDIDPDADRSMLKALGGPGDRSILSRKRGTGGAREVKGEGRWKKNMDTDGELSNEGNEILGNSEERRREEDESPDNHITDGINEMGRVEEVISKKEVEEKQKNLEKHLSSKEVEKHSSSKEVEKPEEVEKRLSSGEVEKRLSSEEVEKYEEVEKHLSSEEVKPEEVAKPEEMEKRSSSEEVKKRSSSEEVKKRSSSEEVEKRSSSEEVEKRSSSEEVEKRSSSEEVEKRSSSKEVEKRSSSEEVSDENGIDGGNMSDKKGGKSDEVKYAPEDTSEKTSAEAASEVTSELAGSNRRSRLSSLQHSLQTKKRLKEKEKGLEVRSLHFSGRQEVPHHSKEVLEEEVERRKEEEAERNLQVKRLQMMTRRDPEEMREGGEEEGSTSRKTEDPEIESLAAIESELENVAQKLHELRRG</sequence>